<reference evidence="1" key="1">
    <citation type="journal article" date="2014" name="Front. Microbiol.">
        <title>High frequency of phylogenetically diverse reductive dehalogenase-homologous genes in deep subseafloor sedimentary metagenomes.</title>
        <authorList>
            <person name="Kawai M."/>
            <person name="Futagami T."/>
            <person name="Toyoda A."/>
            <person name="Takaki Y."/>
            <person name="Nishi S."/>
            <person name="Hori S."/>
            <person name="Arai W."/>
            <person name="Tsubouchi T."/>
            <person name="Morono Y."/>
            <person name="Uchiyama I."/>
            <person name="Ito T."/>
            <person name="Fujiyama A."/>
            <person name="Inagaki F."/>
            <person name="Takami H."/>
        </authorList>
    </citation>
    <scope>NUCLEOTIDE SEQUENCE</scope>
    <source>
        <strain evidence="1">Expedition CK06-06</strain>
    </source>
</reference>
<accession>X1UUK9</accession>
<feature type="non-terminal residue" evidence="1">
    <location>
        <position position="1"/>
    </location>
</feature>
<sequence length="113" mass="13196">PAWFMKSFVNGELKELIGEYRDFLNYVPTSFNKVMDIFLTHVTSVDGVDILHNFTCIELKTGICKEEDLNQIIKYENWLVRKLAGGDNEMVQSVLVGFDFQDKVLEYVRKRKL</sequence>
<dbReference type="Gene3D" id="3.40.1350.10">
    <property type="match status" value="1"/>
</dbReference>
<organism evidence="1">
    <name type="scientific">marine sediment metagenome</name>
    <dbReference type="NCBI Taxonomy" id="412755"/>
    <lineage>
        <taxon>unclassified sequences</taxon>
        <taxon>metagenomes</taxon>
        <taxon>ecological metagenomes</taxon>
    </lineage>
</organism>
<dbReference type="AlphaFoldDB" id="X1UUK9"/>
<feature type="non-terminal residue" evidence="1">
    <location>
        <position position="113"/>
    </location>
</feature>
<comment type="caution">
    <text evidence="1">The sequence shown here is derived from an EMBL/GenBank/DDBJ whole genome shotgun (WGS) entry which is preliminary data.</text>
</comment>
<dbReference type="InterPro" id="IPR011856">
    <property type="entry name" value="tRNA_endonuc-like_dom_sf"/>
</dbReference>
<name>X1UUK9_9ZZZZ</name>
<protein>
    <submittedName>
        <fullName evidence="1">Uncharacterized protein</fullName>
    </submittedName>
</protein>
<evidence type="ECO:0000313" key="1">
    <source>
        <dbReference type="EMBL" id="GAJ21188.1"/>
    </source>
</evidence>
<gene>
    <name evidence="1" type="ORF">S12H4_61548</name>
</gene>
<proteinExistence type="predicted"/>
<dbReference type="EMBL" id="BARW01040895">
    <property type="protein sequence ID" value="GAJ21188.1"/>
    <property type="molecule type" value="Genomic_DNA"/>
</dbReference>
<dbReference type="GO" id="GO:0003676">
    <property type="term" value="F:nucleic acid binding"/>
    <property type="evidence" value="ECO:0007669"/>
    <property type="project" value="InterPro"/>
</dbReference>